<reference evidence="3 4" key="1">
    <citation type="submission" date="2015-11" db="EMBL/GenBank/DDBJ databases">
        <title>Butyribacter intestini gen. nov., sp. nov., a butyric acid-producing bacterium of the family Lachnospiraceae isolated from the human faeces.</title>
        <authorList>
            <person name="Zou Y."/>
            <person name="Xue W."/>
            <person name="Luo G."/>
            <person name="Lv M."/>
        </authorList>
    </citation>
    <scope>NUCLEOTIDE SEQUENCE [LARGE SCALE GENOMIC DNA]</scope>
    <source>
        <strain evidence="3 4">ACET-33324</strain>
    </source>
</reference>
<comment type="similarity">
    <text evidence="1">Belongs to the UPF0597 family.</text>
</comment>
<evidence type="ECO:0000259" key="2">
    <source>
        <dbReference type="Pfam" id="PF03313"/>
    </source>
</evidence>
<dbReference type="InterPro" id="IPR005130">
    <property type="entry name" value="Ser_deHydtase-like_asu"/>
</dbReference>
<dbReference type="OrthoDB" id="41906at2"/>
<gene>
    <name evidence="3" type="ORF">ASU35_09415</name>
</gene>
<dbReference type="GO" id="GO:0080146">
    <property type="term" value="F:L-cysteine desulfhydrase activity"/>
    <property type="evidence" value="ECO:0007669"/>
    <property type="project" value="TreeGrafter"/>
</dbReference>
<dbReference type="PIRSF" id="PIRSF006054">
    <property type="entry name" value="UCP006054"/>
    <property type="match status" value="1"/>
</dbReference>
<dbReference type="Proteomes" id="UP000054874">
    <property type="component" value="Unassembled WGS sequence"/>
</dbReference>
<dbReference type="STRING" id="290052.ASU35_09415"/>
<accession>A0A0V8QFY1</accession>
<dbReference type="EMBL" id="LNAM01000147">
    <property type="protein sequence ID" value="KSV59372.1"/>
    <property type="molecule type" value="Genomic_DNA"/>
</dbReference>
<dbReference type="GO" id="GO:0019450">
    <property type="term" value="P:L-cysteine catabolic process to pyruvate"/>
    <property type="evidence" value="ECO:0007669"/>
    <property type="project" value="TreeGrafter"/>
</dbReference>
<dbReference type="HAMAP" id="MF_01845">
    <property type="entry name" value="UPF0597"/>
    <property type="match status" value="1"/>
</dbReference>
<dbReference type="Pfam" id="PF03313">
    <property type="entry name" value="SDH_alpha"/>
    <property type="match status" value="1"/>
</dbReference>
<name>A0A0V8QFY1_9FIRM</name>
<keyword evidence="4" id="KW-1185">Reference proteome</keyword>
<dbReference type="PANTHER" id="PTHR30501:SF2">
    <property type="entry name" value="UPF0597 PROTEIN YHAM"/>
    <property type="match status" value="1"/>
</dbReference>
<evidence type="ECO:0000313" key="3">
    <source>
        <dbReference type="EMBL" id="KSV59372.1"/>
    </source>
</evidence>
<dbReference type="InterPro" id="IPR021144">
    <property type="entry name" value="UPF0597"/>
</dbReference>
<protein>
    <recommendedName>
        <fullName evidence="1">UPF0597 protein ASU35_09415</fullName>
    </recommendedName>
</protein>
<evidence type="ECO:0000256" key="1">
    <source>
        <dbReference type="HAMAP-Rule" id="MF_01845"/>
    </source>
</evidence>
<evidence type="ECO:0000313" key="4">
    <source>
        <dbReference type="Proteomes" id="UP000054874"/>
    </source>
</evidence>
<proteinExistence type="inferred from homology"/>
<dbReference type="AlphaFoldDB" id="A0A0V8QFY1"/>
<dbReference type="PANTHER" id="PTHR30501">
    <property type="entry name" value="UPF0597 PROTEIN YHAM"/>
    <property type="match status" value="1"/>
</dbReference>
<comment type="caution">
    <text evidence="3">The sequence shown here is derived from an EMBL/GenBank/DDBJ whole genome shotgun (WGS) entry which is preliminary data.</text>
</comment>
<organism evidence="3 4">
    <name type="scientific">Acetivibrio ethanolgignens</name>
    <dbReference type="NCBI Taxonomy" id="290052"/>
    <lineage>
        <taxon>Bacteria</taxon>
        <taxon>Bacillati</taxon>
        <taxon>Bacillota</taxon>
        <taxon>Clostridia</taxon>
        <taxon>Eubacteriales</taxon>
        <taxon>Oscillospiraceae</taxon>
        <taxon>Acetivibrio</taxon>
    </lineage>
</organism>
<dbReference type="RefSeq" id="WP_058352441.1">
    <property type="nucleotide sequence ID" value="NZ_CABMMD010000147.1"/>
</dbReference>
<sequence length="425" mass="45645">MERSNPKYNAYIQILKEELLPAMGCTEPIALAYAAAIARKTLGELPDRVVIGASGSIIKNVKSVIVPNTNHLKGIPAAAVAGIVAGDPDKELEVISEVTKEEIEKMREFLENTEISVEHLNNGINFDILITLYKGEDYARVRIENYHTNIVLIEHNGKILKESEVASEEEEGLTDRSLLNMEDIWDFINSVDVAEIKEVLDQQMEYNYAIAEEGLRGTYGANIGKVLLDMEGDNVQTRAKAMAAAGSDARMNGCELPVIINSGSGNQGITVSVPVMVYAKEKKVSSEKLYRALALSNLTAIHQKTPIGRLSAYCGAVNAGAGAGAGIAYLCGGGYEEVIHTVVNALAIVSGIVCDGAKASCAAKIAAAVDAGILGYNMYIRGQQFYEGDGIVTKGVEATLKNVGRLGKEGMRETNEEIIKMMIGE</sequence>
<feature type="domain" description="Serine dehydratase-like alpha subunit" evidence="2">
    <location>
        <begin position="90"/>
        <end position="419"/>
    </location>
</feature>